<dbReference type="NCBIfam" id="NF040713">
    <property type="entry name" value="ZapE"/>
    <property type="match status" value="1"/>
</dbReference>
<gene>
    <name evidence="3" type="ORF">UFOPK2032_00862</name>
</gene>
<dbReference type="InterPro" id="IPR027417">
    <property type="entry name" value="P-loop_NTPase"/>
</dbReference>
<organism evidence="3">
    <name type="scientific">freshwater metagenome</name>
    <dbReference type="NCBI Taxonomy" id="449393"/>
    <lineage>
        <taxon>unclassified sequences</taxon>
        <taxon>metagenomes</taxon>
        <taxon>ecological metagenomes</taxon>
    </lineage>
</organism>
<protein>
    <submittedName>
        <fullName evidence="3">Unannotated protein</fullName>
    </submittedName>
</protein>
<keyword evidence="1" id="KW-0547">Nucleotide-binding</keyword>
<name>A0A6J6JCF3_9ZZZZ</name>
<dbReference type="GO" id="GO:0005524">
    <property type="term" value="F:ATP binding"/>
    <property type="evidence" value="ECO:0007669"/>
    <property type="project" value="UniProtKB-KW"/>
</dbReference>
<dbReference type="Gene3D" id="3.40.50.300">
    <property type="entry name" value="P-loop containing nucleotide triphosphate hydrolases"/>
    <property type="match status" value="1"/>
</dbReference>
<dbReference type="InterPro" id="IPR005654">
    <property type="entry name" value="ATPase_AFG1-like"/>
</dbReference>
<dbReference type="SUPFAM" id="SSF52540">
    <property type="entry name" value="P-loop containing nucleoside triphosphate hydrolases"/>
    <property type="match status" value="1"/>
</dbReference>
<dbReference type="AlphaFoldDB" id="A0A6J6JCF3"/>
<dbReference type="Pfam" id="PF03969">
    <property type="entry name" value="AFG1_ATPase"/>
    <property type="match status" value="2"/>
</dbReference>
<dbReference type="PANTHER" id="PTHR12169">
    <property type="entry name" value="ATPASE N2B"/>
    <property type="match status" value="1"/>
</dbReference>
<accession>A0A6J6JCF3</accession>
<keyword evidence="2" id="KW-0067">ATP-binding</keyword>
<evidence type="ECO:0000256" key="1">
    <source>
        <dbReference type="ARBA" id="ARBA00022741"/>
    </source>
</evidence>
<evidence type="ECO:0000256" key="2">
    <source>
        <dbReference type="ARBA" id="ARBA00022840"/>
    </source>
</evidence>
<proteinExistence type="predicted"/>
<dbReference type="EMBL" id="CAEZVM010000034">
    <property type="protein sequence ID" value="CAB4634722.1"/>
    <property type="molecule type" value="Genomic_DNA"/>
</dbReference>
<reference evidence="3" key="1">
    <citation type="submission" date="2020-05" db="EMBL/GenBank/DDBJ databases">
        <authorList>
            <person name="Chiriac C."/>
            <person name="Salcher M."/>
            <person name="Ghai R."/>
            <person name="Kavagutti S V."/>
        </authorList>
    </citation>
    <scope>NUCLEOTIDE SEQUENCE</scope>
</reference>
<dbReference type="PANTHER" id="PTHR12169:SF6">
    <property type="entry name" value="AFG1-LIKE ATPASE"/>
    <property type="match status" value="1"/>
</dbReference>
<sequence length="346" mass="37766">MSTLGAVSLSTKTGSICSLVEIQPNPSLDEVLSQLVPPREFTKARFDNYLPSQEFPSQAQAVAQSKHFINPPGIRGVFSRSKPQPIAGIYLDGGFGVGKTHLLAAIWHSFKGQKAFGSFLAYTSLIGLLGFADALKQLSNYELLCIDEFELDDPGDTMLMSRLLSELGSRGIRFAATSNTPPNALGQGRFAAKDFAREISAMADRFEIVSVDGEDYRHRPIDGHTKPIDESQLEATLKFKVAEGKKVAVDEFDELLSHLAKVHPSKFLKLIEGVDALVLTNAHVLTDQSAALRFVSLVDRLYESQVPLSSTGIGLTEVFSTEYLSGGYKKKYLRAISRIGSLTSSF</sequence>
<dbReference type="GO" id="GO:0016887">
    <property type="term" value="F:ATP hydrolysis activity"/>
    <property type="evidence" value="ECO:0007669"/>
    <property type="project" value="InterPro"/>
</dbReference>
<dbReference type="GO" id="GO:0005737">
    <property type="term" value="C:cytoplasm"/>
    <property type="evidence" value="ECO:0007669"/>
    <property type="project" value="TreeGrafter"/>
</dbReference>
<evidence type="ECO:0000313" key="3">
    <source>
        <dbReference type="EMBL" id="CAB4634722.1"/>
    </source>
</evidence>